<proteinExistence type="predicted"/>
<feature type="transmembrane region" description="Helical" evidence="5">
    <location>
        <begin position="237"/>
        <end position="258"/>
    </location>
</feature>
<dbReference type="GO" id="GO:0016020">
    <property type="term" value="C:membrane"/>
    <property type="evidence" value="ECO:0007669"/>
    <property type="project" value="UniProtKB-SubCell"/>
</dbReference>
<dbReference type="Pfam" id="PF00361">
    <property type="entry name" value="Proton_antipo_M"/>
    <property type="match status" value="1"/>
</dbReference>
<evidence type="ECO:0000256" key="2">
    <source>
        <dbReference type="ARBA" id="ARBA00022692"/>
    </source>
</evidence>
<organism evidence="7">
    <name type="scientific">marine metagenome</name>
    <dbReference type="NCBI Taxonomy" id="408172"/>
    <lineage>
        <taxon>unclassified sequences</taxon>
        <taxon>metagenomes</taxon>
        <taxon>ecological metagenomes</taxon>
    </lineage>
</organism>
<feature type="transmembrane region" description="Helical" evidence="5">
    <location>
        <begin position="199"/>
        <end position="225"/>
    </location>
</feature>
<accession>A0A382Q657</accession>
<comment type="subcellular location">
    <subcellularLocation>
        <location evidence="1">Membrane</location>
        <topology evidence="1">Multi-pass membrane protein</topology>
    </subcellularLocation>
</comment>
<sequence length="300" mass="32218">MNPFELISPQLAILIGAGLILVFDAIFPKDNRYLPWMALAAIAVSVSFAISLAVRGEYHVGFEGTYSVDKFSVFFSVVFAGIGAAVVFASMNWVDRVGRRKSEYYALLLTATAGLMFLAGARDLITIFIALELSSIPQYILAGWGKDERSGESGLKYLLLGSIASALLLFGMALLYGLSGSTFVPEIATFIGENASDNRSLLILASTLIIAGFGFKMALVPFQMWVPDVYEGAPTPVAAFLSVGSKAAAFAVVLRIFFEGLNAEILSNDWTMIFAVLAAISMTVGNIFALVQSNIKRMLG</sequence>
<protein>
    <recommendedName>
        <fullName evidence="6">NADH:quinone oxidoreductase/Mrp antiporter transmembrane domain-containing protein</fullName>
    </recommendedName>
</protein>
<dbReference type="PANTHER" id="PTHR22773">
    <property type="entry name" value="NADH DEHYDROGENASE"/>
    <property type="match status" value="1"/>
</dbReference>
<evidence type="ECO:0000313" key="7">
    <source>
        <dbReference type="EMBL" id="SVC79711.1"/>
    </source>
</evidence>
<feature type="transmembrane region" description="Helical" evidence="5">
    <location>
        <begin position="73"/>
        <end position="92"/>
    </location>
</feature>
<evidence type="ECO:0000256" key="5">
    <source>
        <dbReference type="SAM" id="Phobius"/>
    </source>
</evidence>
<feature type="transmembrane region" description="Helical" evidence="5">
    <location>
        <begin position="34"/>
        <end position="53"/>
    </location>
</feature>
<feature type="transmembrane region" description="Helical" evidence="5">
    <location>
        <begin position="6"/>
        <end position="27"/>
    </location>
</feature>
<feature type="transmembrane region" description="Helical" evidence="5">
    <location>
        <begin position="104"/>
        <end position="121"/>
    </location>
</feature>
<keyword evidence="3 5" id="KW-1133">Transmembrane helix</keyword>
<feature type="transmembrane region" description="Helical" evidence="5">
    <location>
        <begin position="157"/>
        <end position="179"/>
    </location>
</feature>
<dbReference type="InterPro" id="IPR001750">
    <property type="entry name" value="ND/Mrp_TM"/>
</dbReference>
<feature type="non-terminal residue" evidence="7">
    <location>
        <position position="300"/>
    </location>
</feature>
<keyword evidence="2 5" id="KW-0812">Transmembrane</keyword>
<keyword evidence="4 5" id="KW-0472">Membrane</keyword>
<gene>
    <name evidence="7" type="ORF">METZ01_LOCUS332565</name>
</gene>
<dbReference type="EMBL" id="UINC01111467">
    <property type="protein sequence ID" value="SVC79711.1"/>
    <property type="molecule type" value="Genomic_DNA"/>
</dbReference>
<reference evidence="7" key="1">
    <citation type="submission" date="2018-05" db="EMBL/GenBank/DDBJ databases">
        <authorList>
            <person name="Lanie J.A."/>
            <person name="Ng W.-L."/>
            <person name="Kazmierczak K.M."/>
            <person name="Andrzejewski T.M."/>
            <person name="Davidsen T.M."/>
            <person name="Wayne K.J."/>
            <person name="Tettelin H."/>
            <person name="Glass J.I."/>
            <person name="Rusch D."/>
            <person name="Podicherti R."/>
            <person name="Tsui H.-C.T."/>
            <person name="Winkler M.E."/>
        </authorList>
    </citation>
    <scope>NUCLEOTIDE SEQUENCE</scope>
</reference>
<feature type="transmembrane region" description="Helical" evidence="5">
    <location>
        <begin position="270"/>
        <end position="291"/>
    </location>
</feature>
<evidence type="ECO:0000256" key="4">
    <source>
        <dbReference type="ARBA" id="ARBA00023136"/>
    </source>
</evidence>
<dbReference type="AlphaFoldDB" id="A0A382Q657"/>
<name>A0A382Q657_9ZZZZ</name>
<evidence type="ECO:0000256" key="3">
    <source>
        <dbReference type="ARBA" id="ARBA00022989"/>
    </source>
</evidence>
<evidence type="ECO:0000256" key="1">
    <source>
        <dbReference type="ARBA" id="ARBA00004141"/>
    </source>
</evidence>
<evidence type="ECO:0000259" key="6">
    <source>
        <dbReference type="Pfam" id="PF00361"/>
    </source>
</evidence>
<feature type="domain" description="NADH:quinone oxidoreductase/Mrp antiporter transmembrane" evidence="6">
    <location>
        <begin position="121"/>
        <end position="299"/>
    </location>
</feature>